<organism evidence="7 8">
    <name type="scientific">Taylorella equigenitalis (strain MCE9)</name>
    <dbReference type="NCBI Taxonomy" id="937774"/>
    <lineage>
        <taxon>Bacteria</taxon>
        <taxon>Pseudomonadati</taxon>
        <taxon>Pseudomonadota</taxon>
        <taxon>Betaproteobacteria</taxon>
        <taxon>Burkholderiales</taxon>
        <taxon>Alcaligenaceae</taxon>
        <taxon>Taylorella</taxon>
    </lineage>
</organism>
<feature type="transmembrane region" description="Helical" evidence="5">
    <location>
        <begin position="14"/>
        <end position="34"/>
    </location>
</feature>
<keyword evidence="3 5" id="KW-1133">Transmembrane helix</keyword>
<feature type="transmembrane region" description="Helical" evidence="5">
    <location>
        <begin position="164"/>
        <end position="185"/>
    </location>
</feature>
<evidence type="ECO:0000259" key="6">
    <source>
        <dbReference type="Pfam" id="PF04116"/>
    </source>
</evidence>
<evidence type="ECO:0000256" key="5">
    <source>
        <dbReference type="SAM" id="Phobius"/>
    </source>
</evidence>
<dbReference type="KEGG" id="teq:TEQUI_0466"/>
<keyword evidence="4 5" id="KW-0472">Membrane</keyword>
<evidence type="ECO:0000256" key="3">
    <source>
        <dbReference type="ARBA" id="ARBA00022989"/>
    </source>
</evidence>
<dbReference type="InterPro" id="IPR006694">
    <property type="entry name" value="Fatty_acid_hydroxylase"/>
</dbReference>
<keyword evidence="2 5" id="KW-0812">Transmembrane</keyword>
<evidence type="ECO:0000256" key="4">
    <source>
        <dbReference type="ARBA" id="ARBA00023136"/>
    </source>
</evidence>
<feature type="transmembrane region" description="Helical" evidence="5">
    <location>
        <begin position="62"/>
        <end position="82"/>
    </location>
</feature>
<dbReference type="Proteomes" id="UP000007472">
    <property type="component" value="Chromosome"/>
</dbReference>
<protein>
    <recommendedName>
        <fullName evidence="6">Fatty acid hydroxylase domain-containing protein</fullName>
    </recommendedName>
</protein>
<dbReference type="GO" id="GO:0005506">
    <property type="term" value="F:iron ion binding"/>
    <property type="evidence" value="ECO:0007669"/>
    <property type="project" value="InterPro"/>
</dbReference>
<feature type="domain" description="Fatty acid hydroxylase" evidence="6">
    <location>
        <begin position="114"/>
        <end position="260"/>
    </location>
</feature>
<dbReference type="InterPro" id="IPR050307">
    <property type="entry name" value="Sterol_Desaturase_Related"/>
</dbReference>
<dbReference type="EMBL" id="CP002456">
    <property type="protein sequence ID" value="ADU91409.1"/>
    <property type="molecule type" value="Genomic_DNA"/>
</dbReference>
<evidence type="ECO:0000313" key="8">
    <source>
        <dbReference type="Proteomes" id="UP000007472"/>
    </source>
</evidence>
<sequence>METNFLLDSTQRLFWLYLASSAIIAAVITAINAYKNGWSLKLILAQSKSYIKHPSTVLDIKYFFVISFIKILLIAPLILSAKEVALFVFELLFPYVGRPSSSISYATLSIIYAAVLFLVSDFSRYWLHRLMHKNKFLWHFHKVHHSAEIMNPLTFYRVHPIENLLFGLRYSIVAGLVTGVFLAFYGPRLNMWSILGGNAFVFIFSILGTHLRHSHIYLSYPKWLERFFISPAMHQVHHYSKYAEKNYGSYIALWDWMFGSFVASKDAIRPKKFGFPFQKTLYNYSVKNMLLTPFLDALKLGNYHVKISRKT</sequence>
<evidence type="ECO:0000256" key="1">
    <source>
        <dbReference type="ARBA" id="ARBA00004370"/>
    </source>
</evidence>
<dbReference type="GO" id="GO:0008610">
    <property type="term" value="P:lipid biosynthetic process"/>
    <property type="evidence" value="ECO:0007669"/>
    <property type="project" value="InterPro"/>
</dbReference>
<comment type="subcellular location">
    <subcellularLocation>
        <location evidence="1">Membrane</location>
    </subcellularLocation>
</comment>
<dbReference type="GO" id="GO:0016491">
    <property type="term" value="F:oxidoreductase activity"/>
    <property type="evidence" value="ECO:0007669"/>
    <property type="project" value="InterPro"/>
</dbReference>
<dbReference type="Pfam" id="PF04116">
    <property type="entry name" value="FA_hydroxylase"/>
    <property type="match status" value="1"/>
</dbReference>
<accession>A0A654KG90</accession>
<dbReference type="AlphaFoldDB" id="A0A654KG90"/>
<dbReference type="PANTHER" id="PTHR11863">
    <property type="entry name" value="STEROL DESATURASE"/>
    <property type="match status" value="1"/>
</dbReference>
<gene>
    <name evidence="7" type="ordered locus">TEQUI_0466</name>
</gene>
<proteinExistence type="predicted"/>
<reference evidence="7 8" key="1">
    <citation type="journal article" date="2011" name="J. Bacteriol.">
        <title>Genome sequence of Taylorella equigenitalis MCE9, the causative agent of contagious equine metritis.</title>
        <authorList>
            <person name="Hebert L."/>
            <person name="Moumen B."/>
            <person name="Duquesne F."/>
            <person name="Breuil M.F."/>
            <person name="Laugier C."/>
            <person name="Batto J.M."/>
            <person name="Renault P."/>
            <person name="Petry S."/>
        </authorList>
    </citation>
    <scope>NUCLEOTIDE SEQUENCE [LARGE SCALE GENOMIC DNA]</scope>
    <source>
        <strain evidence="7 8">MCE9</strain>
    </source>
</reference>
<dbReference type="GO" id="GO:0016020">
    <property type="term" value="C:membrane"/>
    <property type="evidence" value="ECO:0007669"/>
    <property type="project" value="UniProtKB-SubCell"/>
</dbReference>
<feature type="transmembrane region" description="Helical" evidence="5">
    <location>
        <begin position="102"/>
        <end position="127"/>
    </location>
</feature>
<name>A0A654KG90_TAYEM</name>
<feature type="transmembrane region" description="Helical" evidence="5">
    <location>
        <begin position="191"/>
        <end position="211"/>
    </location>
</feature>
<evidence type="ECO:0000256" key="2">
    <source>
        <dbReference type="ARBA" id="ARBA00022692"/>
    </source>
</evidence>
<evidence type="ECO:0000313" key="7">
    <source>
        <dbReference type="EMBL" id="ADU91409.1"/>
    </source>
</evidence>